<feature type="signal peptide" evidence="2">
    <location>
        <begin position="1"/>
        <end position="23"/>
    </location>
</feature>
<reference evidence="4 5" key="1">
    <citation type="submission" date="2016-12" db="EMBL/GenBank/DDBJ databases">
        <authorList>
            <person name="Song W.-J."/>
            <person name="Kurnit D.M."/>
        </authorList>
    </citation>
    <scope>NUCLEOTIDE SEQUENCE [LARGE SCALE GENOMIC DNA]</scope>
    <source>
        <strain evidence="4 5">CGB1038-1_S1</strain>
    </source>
</reference>
<dbReference type="RefSeq" id="WP_077151970.1">
    <property type="nucleotide sequence ID" value="NZ_CABMMO010000016.1"/>
</dbReference>
<dbReference type="InterPro" id="IPR004302">
    <property type="entry name" value="Cellulose/chitin-bd_N"/>
</dbReference>
<dbReference type="Pfam" id="PF03067">
    <property type="entry name" value="LPMO_10"/>
    <property type="match status" value="1"/>
</dbReference>
<dbReference type="Gene3D" id="2.70.50.50">
    <property type="entry name" value="chitin-binding protein cbp21"/>
    <property type="match status" value="1"/>
</dbReference>
<dbReference type="SUPFAM" id="SSF81296">
    <property type="entry name" value="E set domains"/>
    <property type="match status" value="1"/>
</dbReference>
<keyword evidence="1 2" id="KW-0732">Signal</keyword>
<proteinExistence type="predicted"/>
<dbReference type="PANTHER" id="PTHR34823">
    <property type="entry name" value="GLCNAC-BINDING PROTEIN A"/>
    <property type="match status" value="1"/>
</dbReference>
<dbReference type="PANTHER" id="PTHR34823:SF1">
    <property type="entry name" value="CHITIN-BINDING TYPE-4 DOMAIN-CONTAINING PROTEIN"/>
    <property type="match status" value="1"/>
</dbReference>
<protein>
    <submittedName>
        <fullName evidence="4">Chitin-binding protein</fullName>
    </submittedName>
</protein>
<dbReference type="OrthoDB" id="2702399at2"/>
<feature type="domain" description="Chitin-binding type-4" evidence="3">
    <location>
        <begin position="31"/>
        <end position="205"/>
    </location>
</feature>
<dbReference type="EMBL" id="MSTR01000016">
    <property type="protein sequence ID" value="ONN41108.1"/>
    <property type="molecule type" value="Genomic_DNA"/>
</dbReference>
<comment type="caution">
    <text evidence="4">The sequence shown here is derived from an EMBL/GenBank/DDBJ whole genome shotgun (WGS) entry which is preliminary data.</text>
</comment>
<dbReference type="STRING" id="53346.A5802_001983"/>
<gene>
    <name evidence="4" type="ORF">BTN92_13635</name>
</gene>
<evidence type="ECO:0000313" key="4">
    <source>
        <dbReference type="EMBL" id="ONN41108.1"/>
    </source>
</evidence>
<dbReference type="InterPro" id="IPR051024">
    <property type="entry name" value="GlcNAc_Chitin_IntDeg"/>
</dbReference>
<evidence type="ECO:0000259" key="3">
    <source>
        <dbReference type="Pfam" id="PF03067"/>
    </source>
</evidence>
<accession>A0A1V2UCT9</accession>
<dbReference type="CDD" id="cd21177">
    <property type="entry name" value="LPMO_AA10"/>
    <property type="match status" value="1"/>
</dbReference>
<evidence type="ECO:0000313" key="5">
    <source>
        <dbReference type="Proteomes" id="UP000189299"/>
    </source>
</evidence>
<feature type="chain" id="PRO_5038478277" evidence="2">
    <location>
        <begin position="24"/>
        <end position="214"/>
    </location>
</feature>
<dbReference type="Proteomes" id="UP000189299">
    <property type="component" value="Unassembled WGS sequence"/>
</dbReference>
<sequence length="214" mass="23975">MFSKKSVFVAAGLSLICSVVFFAFPKESHAHGYVSTPISRGYQGQLHNREWGWNAAHQVYGNVISNPQSLEYYKGFPEAVPRDGRIASAEGGFGQINDFKLDEQGTDRWTKQSVRTGNLDLTWTYTALHRTTKWHYYVTKPGWNPDAPLNRASFEKISEVSHDGSLPVRGETHSITIPEDRIGYHIILAVWDIADTENAFYNVIDANITPGVGI</sequence>
<evidence type="ECO:0000256" key="2">
    <source>
        <dbReference type="SAM" id="SignalP"/>
    </source>
</evidence>
<organism evidence="4 5">
    <name type="scientific">Enterococcus mundtii</name>
    <dbReference type="NCBI Taxonomy" id="53346"/>
    <lineage>
        <taxon>Bacteria</taxon>
        <taxon>Bacillati</taxon>
        <taxon>Bacillota</taxon>
        <taxon>Bacilli</taxon>
        <taxon>Lactobacillales</taxon>
        <taxon>Enterococcaceae</taxon>
        <taxon>Enterococcus</taxon>
    </lineage>
</organism>
<dbReference type="AlphaFoldDB" id="A0A1V2UCT9"/>
<dbReference type="InterPro" id="IPR014756">
    <property type="entry name" value="Ig_E-set"/>
</dbReference>
<evidence type="ECO:0000256" key="1">
    <source>
        <dbReference type="ARBA" id="ARBA00022729"/>
    </source>
</evidence>
<name>A0A1V2UCT9_ENTMU</name>